<reference evidence="1 2" key="1">
    <citation type="submission" date="2019-12" db="EMBL/GenBank/DDBJ databases">
        <title>Nocardia sp. nov. ET3-3 isolated from soil.</title>
        <authorList>
            <person name="Kanchanasin P."/>
            <person name="Tanasupawat S."/>
            <person name="Yuki M."/>
            <person name="Kudo T."/>
        </authorList>
    </citation>
    <scope>NUCLEOTIDE SEQUENCE [LARGE SCALE GENOMIC DNA]</scope>
    <source>
        <strain evidence="1 2">ET3-3</strain>
    </source>
</reference>
<protein>
    <submittedName>
        <fullName evidence="1">DUF4291 family protein</fullName>
    </submittedName>
</protein>
<accession>A0A7K1UV99</accession>
<dbReference type="RefSeq" id="WP_198347414.1">
    <property type="nucleotide sequence ID" value="NZ_WRPP01000002.1"/>
</dbReference>
<dbReference type="Pfam" id="PF14124">
    <property type="entry name" value="DUF4291"/>
    <property type="match status" value="1"/>
</dbReference>
<dbReference type="PANTHER" id="PTHR38567:SF1">
    <property type="entry name" value="DUF4291 DOMAIN-CONTAINING PROTEIN"/>
    <property type="match status" value="1"/>
</dbReference>
<evidence type="ECO:0000313" key="1">
    <source>
        <dbReference type="EMBL" id="MVU78280.1"/>
    </source>
</evidence>
<dbReference type="Proteomes" id="UP000466794">
    <property type="component" value="Unassembled WGS sequence"/>
</dbReference>
<dbReference type="AlphaFoldDB" id="A0A7K1UV99"/>
<dbReference type="InterPro" id="IPR025633">
    <property type="entry name" value="DUF4291"/>
</dbReference>
<gene>
    <name evidence="1" type="ORF">GPX89_13625</name>
</gene>
<proteinExistence type="predicted"/>
<evidence type="ECO:0000313" key="2">
    <source>
        <dbReference type="Proteomes" id="UP000466794"/>
    </source>
</evidence>
<keyword evidence="2" id="KW-1185">Reference proteome</keyword>
<dbReference type="EMBL" id="WRPP01000002">
    <property type="protein sequence ID" value="MVU78280.1"/>
    <property type="molecule type" value="Genomic_DNA"/>
</dbReference>
<dbReference type="PANTHER" id="PTHR38567">
    <property type="entry name" value="DUF4291 DOMAIN-CONTAINING PROTEIN"/>
    <property type="match status" value="1"/>
</dbReference>
<comment type="caution">
    <text evidence="1">The sequence shown here is derived from an EMBL/GenBank/DDBJ whole genome shotgun (WGS) entry which is preliminary data.</text>
</comment>
<name>A0A7K1UV99_9NOCA</name>
<organism evidence="1 2">
    <name type="scientific">Nocardia terrae</name>
    <dbReference type="NCBI Taxonomy" id="2675851"/>
    <lineage>
        <taxon>Bacteria</taxon>
        <taxon>Bacillati</taxon>
        <taxon>Actinomycetota</taxon>
        <taxon>Actinomycetes</taxon>
        <taxon>Mycobacteriales</taxon>
        <taxon>Nocardiaceae</taxon>
        <taxon>Nocardia</taxon>
    </lineage>
</organism>
<sequence>MTPKFEIRADHDRDTIVVYQAYAPAIADAAVAAQRFVPPFSTHRMTWIKPSFRWLMHRSNWARKPGQERILAVRITRAGWEEALAQAVLTSPERRVYTGNDQWRTLFAHAVVHVQWDPEYSLRGAKLDHRSLQVGLSRHIIEQYVADWTVDIRDLTPTVHRMHGHLRSGHADRARALLPPEKPYPLAADVAQRIGVTAV</sequence>